<protein>
    <recommendedName>
        <fullName evidence="3">Class I SAM-dependent methyltransferase</fullName>
    </recommendedName>
</protein>
<dbReference type="InterPro" id="IPR029063">
    <property type="entry name" value="SAM-dependent_MTases_sf"/>
</dbReference>
<dbReference type="SUPFAM" id="SSF53335">
    <property type="entry name" value="S-adenosyl-L-methionine-dependent methyltransferases"/>
    <property type="match status" value="1"/>
</dbReference>
<dbReference type="RefSeq" id="WP_035249565.1">
    <property type="nucleotide sequence ID" value="NZ_AQQY01000003.1"/>
</dbReference>
<organism evidence="1 2">
    <name type="scientific">Actibacterium atlanticum</name>
    <dbReference type="NCBI Taxonomy" id="1461693"/>
    <lineage>
        <taxon>Bacteria</taxon>
        <taxon>Pseudomonadati</taxon>
        <taxon>Pseudomonadota</taxon>
        <taxon>Alphaproteobacteria</taxon>
        <taxon>Rhodobacterales</taxon>
        <taxon>Roseobacteraceae</taxon>
        <taxon>Actibacterium</taxon>
    </lineage>
</organism>
<proteinExistence type="predicted"/>
<dbReference type="Gene3D" id="3.40.50.150">
    <property type="entry name" value="Vaccinia Virus protein VP39"/>
    <property type="match status" value="1"/>
</dbReference>
<dbReference type="Pfam" id="PF13578">
    <property type="entry name" value="Methyltransf_24"/>
    <property type="match status" value="1"/>
</dbReference>
<accession>A0A058ZLR2</accession>
<comment type="caution">
    <text evidence="1">The sequence shown here is derived from an EMBL/GenBank/DDBJ whole genome shotgun (WGS) entry which is preliminary data.</text>
</comment>
<dbReference type="Proteomes" id="UP000024836">
    <property type="component" value="Unassembled WGS sequence"/>
</dbReference>
<dbReference type="OrthoDB" id="5764702at2"/>
<dbReference type="AlphaFoldDB" id="A0A058ZLR2"/>
<evidence type="ECO:0000313" key="1">
    <source>
        <dbReference type="EMBL" id="KCV82564.1"/>
    </source>
</evidence>
<name>A0A058ZLR2_9RHOB</name>
<reference evidence="1 2" key="1">
    <citation type="submission" date="2013-04" db="EMBL/GenBank/DDBJ databases">
        <title>Shimia sp. 22II-S11-Z10 Genome Sequencing.</title>
        <authorList>
            <person name="Lai Q."/>
            <person name="Li G."/>
            <person name="Shao Z."/>
        </authorList>
    </citation>
    <scope>NUCLEOTIDE SEQUENCE [LARGE SCALE GENOMIC DNA]</scope>
    <source>
        <strain evidence="2">22II-S11-Z10</strain>
    </source>
</reference>
<evidence type="ECO:0008006" key="3">
    <source>
        <dbReference type="Google" id="ProtNLM"/>
    </source>
</evidence>
<sequence>MKRTRKSVLDLFKKRGRGAEIGVFAGNFTRKILHDVNPTKLYLVDPWINFDDPGLEKSWYSKGSTHDMDQLYQKLRSKYDRRVANGQVEFLRGTAAEMMPQVEDESLDFVYIDGDHRYESVKIDLALAYQKIKPGGIIAADDHVLGYWWEDGVVRALNEFIGANAHDVSIIACDENQVVLRRHKAKHAKALPISDAA</sequence>
<dbReference type="EMBL" id="AQQY01000003">
    <property type="protein sequence ID" value="KCV82564.1"/>
    <property type="molecule type" value="Genomic_DNA"/>
</dbReference>
<keyword evidence="2" id="KW-1185">Reference proteome</keyword>
<evidence type="ECO:0000313" key="2">
    <source>
        <dbReference type="Proteomes" id="UP000024836"/>
    </source>
</evidence>
<dbReference type="eggNOG" id="COG1086">
    <property type="taxonomic scope" value="Bacteria"/>
</dbReference>
<gene>
    <name evidence="1" type="ORF">ATO10_06466</name>
</gene>
<dbReference type="STRING" id="1461693.ATO10_06466"/>